<dbReference type="AlphaFoldDB" id="A0A0L0H730"/>
<dbReference type="GeneID" id="27691159"/>
<name>A0A0L0H730_SPIPD</name>
<reference evidence="2 3" key="1">
    <citation type="submission" date="2009-08" db="EMBL/GenBank/DDBJ databases">
        <title>The Genome Sequence of Spizellomyces punctatus strain DAOM BR117.</title>
        <authorList>
            <consortium name="The Broad Institute Genome Sequencing Platform"/>
            <person name="Russ C."/>
            <person name="Cuomo C."/>
            <person name="Shea T."/>
            <person name="Young S.K."/>
            <person name="Zeng Q."/>
            <person name="Koehrsen M."/>
            <person name="Haas B."/>
            <person name="Borodovsky M."/>
            <person name="Guigo R."/>
            <person name="Alvarado L."/>
            <person name="Berlin A."/>
            <person name="Bochicchio J."/>
            <person name="Borenstein D."/>
            <person name="Chapman S."/>
            <person name="Chen Z."/>
            <person name="Engels R."/>
            <person name="Freedman E."/>
            <person name="Gellesch M."/>
            <person name="Goldberg J."/>
            <person name="Griggs A."/>
            <person name="Gujja S."/>
            <person name="Heiman D."/>
            <person name="Hepburn T."/>
            <person name="Howarth C."/>
            <person name="Jen D."/>
            <person name="Larson L."/>
            <person name="Lewis B."/>
            <person name="Mehta T."/>
            <person name="Park D."/>
            <person name="Pearson M."/>
            <person name="Roberts A."/>
            <person name="Saif S."/>
            <person name="Shenoy N."/>
            <person name="Sisk P."/>
            <person name="Stolte C."/>
            <person name="Sykes S."/>
            <person name="Thomson T."/>
            <person name="Walk T."/>
            <person name="White J."/>
            <person name="Yandava C."/>
            <person name="Burger G."/>
            <person name="Gray M.W."/>
            <person name="Holland P.W.H."/>
            <person name="King N."/>
            <person name="Lang F.B.F."/>
            <person name="Roger A.J."/>
            <person name="Ruiz-Trillo I."/>
            <person name="Lander E."/>
            <person name="Nusbaum C."/>
        </authorList>
    </citation>
    <scope>NUCLEOTIDE SEQUENCE [LARGE SCALE GENOMIC DNA]</scope>
    <source>
        <strain evidence="2 3">DAOM BR117</strain>
    </source>
</reference>
<keyword evidence="1" id="KW-1133">Transmembrane helix</keyword>
<keyword evidence="1" id="KW-0812">Transmembrane</keyword>
<dbReference type="EMBL" id="KQ257467">
    <property type="protein sequence ID" value="KNC96769.1"/>
    <property type="molecule type" value="Genomic_DNA"/>
</dbReference>
<dbReference type="OrthoDB" id="2120406at2759"/>
<proteinExistence type="predicted"/>
<dbReference type="InParanoid" id="A0A0L0H730"/>
<evidence type="ECO:0000313" key="3">
    <source>
        <dbReference type="Proteomes" id="UP000053201"/>
    </source>
</evidence>
<sequence length="342" mass="37008">MEMYRADILPLLASNNNDIKDTVLLPPAPKPRRRLNKKVILSCGISLLLLMTTCATIIFIRRRSKPLPPIYSITLDGEDVPPLNQTTTLAFTVTDSNTNQRVSYEEFAVPGEKSLHVALVSPGAQVFGHIHPEDFGGNDLKVDFRFPVSGNWAVGVGHSSGKHLFHATVPGEPVSTPVLGNSTWETIGQGLKVSPGDVYTSPIYFNDDAIAVHGKYIMRLEMLNNGTNVRPGACTPFTIRVYDKAGNVIDDLRPFLNSPAHVIITRSDQASLYHVHGLPATLAARCTGGRNAAHLHSAMAMSSVLNGAVGFDASLEVGHWTVVAQLARGDEMIVGRFILVVS</sequence>
<feature type="transmembrane region" description="Helical" evidence="1">
    <location>
        <begin position="39"/>
        <end position="60"/>
    </location>
</feature>
<evidence type="ECO:0000313" key="2">
    <source>
        <dbReference type="EMBL" id="KNC96769.1"/>
    </source>
</evidence>
<evidence type="ECO:0000256" key="1">
    <source>
        <dbReference type="SAM" id="Phobius"/>
    </source>
</evidence>
<keyword evidence="1" id="KW-0472">Membrane</keyword>
<dbReference type="VEuPathDB" id="FungiDB:SPPG_07976"/>
<accession>A0A0L0H730</accession>
<gene>
    <name evidence="2" type="ORF">SPPG_07976</name>
</gene>
<dbReference type="Proteomes" id="UP000053201">
    <property type="component" value="Unassembled WGS sequence"/>
</dbReference>
<organism evidence="2 3">
    <name type="scientific">Spizellomyces punctatus (strain DAOM BR117)</name>
    <dbReference type="NCBI Taxonomy" id="645134"/>
    <lineage>
        <taxon>Eukaryota</taxon>
        <taxon>Fungi</taxon>
        <taxon>Fungi incertae sedis</taxon>
        <taxon>Chytridiomycota</taxon>
        <taxon>Chytridiomycota incertae sedis</taxon>
        <taxon>Chytridiomycetes</taxon>
        <taxon>Spizellomycetales</taxon>
        <taxon>Spizellomycetaceae</taxon>
        <taxon>Spizellomyces</taxon>
    </lineage>
</organism>
<dbReference type="RefSeq" id="XP_016604809.1">
    <property type="nucleotide sequence ID" value="XM_016756128.1"/>
</dbReference>
<protein>
    <submittedName>
        <fullName evidence="2">Uncharacterized protein</fullName>
    </submittedName>
</protein>
<keyword evidence="3" id="KW-1185">Reference proteome</keyword>